<evidence type="ECO:0000256" key="1">
    <source>
        <dbReference type="SAM" id="SignalP"/>
    </source>
</evidence>
<feature type="signal peptide" evidence="1">
    <location>
        <begin position="1"/>
        <end position="17"/>
    </location>
</feature>
<comment type="caution">
    <text evidence="2">The sequence shown here is derived from an EMBL/GenBank/DDBJ whole genome shotgun (WGS) entry which is preliminary data.</text>
</comment>
<dbReference type="PROSITE" id="PS51257">
    <property type="entry name" value="PROKAR_LIPOPROTEIN"/>
    <property type="match status" value="1"/>
</dbReference>
<keyword evidence="3" id="KW-1185">Reference proteome</keyword>
<keyword evidence="1" id="KW-0732">Signal</keyword>
<dbReference type="SUPFAM" id="SSF160574">
    <property type="entry name" value="BT0923-like"/>
    <property type="match status" value="1"/>
</dbReference>
<dbReference type="RefSeq" id="WP_229961299.1">
    <property type="nucleotide sequence ID" value="NZ_JAJJWI010000011.1"/>
</dbReference>
<dbReference type="Proteomes" id="UP001597369">
    <property type="component" value="Unassembled WGS sequence"/>
</dbReference>
<protein>
    <recommendedName>
        <fullName evidence="4">Beta-lactamase-inhibitor-like PepSY-like domain-containing protein</fullName>
    </recommendedName>
</protein>
<feature type="chain" id="PRO_5045300588" description="Beta-lactamase-inhibitor-like PepSY-like domain-containing protein" evidence="1">
    <location>
        <begin position="18"/>
        <end position="170"/>
    </location>
</feature>
<evidence type="ECO:0000313" key="3">
    <source>
        <dbReference type="Proteomes" id="UP001597369"/>
    </source>
</evidence>
<organism evidence="2 3">
    <name type="scientific">Pontibacter silvestris</name>
    <dbReference type="NCBI Taxonomy" id="2305183"/>
    <lineage>
        <taxon>Bacteria</taxon>
        <taxon>Pseudomonadati</taxon>
        <taxon>Bacteroidota</taxon>
        <taxon>Cytophagia</taxon>
        <taxon>Cytophagales</taxon>
        <taxon>Hymenobacteraceae</taxon>
        <taxon>Pontibacter</taxon>
    </lineage>
</organism>
<evidence type="ECO:0000313" key="2">
    <source>
        <dbReference type="EMBL" id="MFD2069336.1"/>
    </source>
</evidence>
<proteinExistence type="predicted"/>
<gene>
    <name evidence="2" type="ORF">ACFSKU_20805</name>
</gene>
<accession>A0ABW4X5B2</accession>
<evidence type="ECO:0008006" key="4">
    <source>
        <dbReference type="Google" id="ProtNLM"/>
    </source>
</evidence>
<name>A0ABW4X5B2_9BACT</name>
<sequence length="170" mass="19164">MRATLLMAILLSTLLFSCGDEDVSPYDVPVAVANAFLEQYPDATQLNWEKVGNDYEAGFNIISTITTATDTTVDTTAYKVLFSPSTELLKYKYATDTTDLPTAAQTYIENNYSGYKTTVAEYIKDYTSSPDTIFYQARVSRVTQQRTLTSQLIFSEDGQVQDQEVRSYWE</sequence>
<dbReference type="EMBL" id="JBHUHV010000059">
    <property type="protein sequence ID" value="MFD2069336.1"/>
    <property type="molecule type" value="Genomic_DNA"/>
</dbReference>
<dbReference type="Gene3D" id="3.10.450.360">
    <property type="match status" value="1"/>
</dbReference>
<reference evidence="3" key="1">
    <citation type="journal article" date="2019" name="Int. J. Syst. Evol. Microbiol.">
        <title>The Global Catalogue of Microorganisms (GCM) 10K type strain sequencing project: providing services to taxonomists for standard genome sequencing and annotation.</title>
        <authorList>
            <consortium name="The Broad Institute Genomics Platform"/>
            <consortium name="The Broad Institute Genome Sequencing Center for Infectious Disease"/>
            <person name="Wu L."/>
            <person name="Ma J."/>
        </authorList>
    </citation>
    <scope>NUCLEOTIDE SEQUENCE [LARGE SCALE GENOMIC DNA]</scope>
    <source>
        <strain evidence="3">JCM 16545</strain>
    </source>
</reference>